<organism evidence="11 12">
    <name type="scientific">Aequorivita iocasae</name>
    <dbReference type="NCBI Taxonomy" id="2803865"/>
    <lineage>
        <taxon>Bacteria</taxon>
        <taxon>Pseudomonadati</taxon>
        <taxon>Bacteroidota</taxon>
        <taxon>Flavobacteriia</taxon>
        <taxon>Flavobacteriales</taxon>
        <taxon>Flavobacteriaceae</taxon>
        <taxon>Aequorivita</taxon>
    </lineage>
</organism>
<dbReference type="InterPro" id="IPR007484">
    <property type="entry name" value="Peptidase_M28"/>
</dbReference>
<evidence type="ECO:0000256" key="9">
    <source>
        <dbReference type="SAM" id="Phobius"/>
    </source>
</evidence>
<evidence type="ECO:0000313" key="11">
    <source>
        <dbReference type="EMBL" id="QQX77545.1"/>
    </source>
</evidence>
<sequence>MKKFGGILSLLLIVALVYYSFYGLTPHYTGDDMAPADVFSVDRALHPLREISKKPHYLGSEGHEEVRRVLISELGKLGLEPHIQKGFSVNPESKTLNKPVNIVARIKGSEDRKALLLLSHYDSALVPSFGASDAGSGLVTILESVRAYLASRTQPKNDIIILFSDAEEIGLDGAKLFVNEHPWAKNVGLILNFEARGSSGPSNMILETNGGNSKLVKEFIAASPDFPVASSLMYSVYKMLPNDTDSTVFREDGDIPSFFFAFIDSHFNYHTANDTFNSLSRNSLAHQGSYLLPLIHYFANTDLSNLKSETDNVYVNLPLVKMISYPFSWILPMLILAALLFLFLIFYGIHKKRLNGKMIAAGFVPFLLSLILCGILGFFGWKLILAIYPQYLEIQQGFTYNGHWYIAFFVFLSLAITFAIYKKFSKKFNEPSYYIAPLLFWLLINLAVFIILKGAAFFIIPVFFGLLSFFVMLRQERPNLLAMALLAAPALFIFTPLIQFFPVGLGLKMLVISCVFTVLLFALIYPVFGYYKMKGLLSIVCVLLAAFFFIKAHTKSKFSEERKKPNSLVYYKDADIDKTYWLTYDKEIDEWTQQYLGENPEDASKILGEASYNKYGTNFSFAKEAPLKTIPDFEVILEADTLVENLREVKFTLVPKRKVNKIDLYAENTTFQTLTFNGKEMPASSISKNYRGTKNSALINYYVSTNDSLKVHFSVEAGTPATFKVMEYSFNLMQDDQFNIAKRPDYTMPKPFVITDAVAVKRTFSIDSLRVKVTDTFQTNPQNRLNYE</sequence>
<evidence type="ECO:0000256" key="2">
    <source>
        <dbReference type="ARBA" id="ARBA00004128"/>
    </source>
</evidence>
<evidence type="ECO:0000256" key="7">
    <source>
        <dbReference type="ARBA" id="ARBA00023180"/>
    </source>
</evidence>
<evidence type="ECO:0000256" key="3">
    <source>
        <dbReference type="ARBA" id="ARBA00010918"/>
    </source>
</evidence>
<dbReference type="RefSeq" id="WP_202337438.1">
    <property type="nucleotide sequence ID" value="NZ_CP068439.1"/>
</dbReference>
<dbReference type="InterPro" id="IPR045175">
    <property type="entry name" value="M28_fam"/>
</dbReference>
<accession>A0ABX7DUQ6</accession>
<dbReference type="Pfam" id="PF04389">
    <property type="entry name" value="Peptidase_M28"/>
    <property type="match status" value="1"/>
</dbReference>
<keyword evidence="5" id="KW-0926">Vacuole</keyword>
<protein>
    <recommendedName>
        <fullName evidence="4">Vacuolar membrane protease</fullName>
    </recommendedName>
    <alternativeName>
        <fullName evidence="8">FXNA-related family protease 1</fullName>
    </alternativeName>
</protein>
<feature type="transmembrane region" description="Helical" evidence="9">
    <location>
        <begin position="507"/>
        <end position="528"/>
    </location>
</feature>
<feature type="transmembrane region" description="Helical" evidence="9">
    <location>
        <begin position="480"/>
        <end position="501"/>
    </location>
</feature>
<dbReference type="SUPFAM" id="SSF53187">
    <property type="entry name" value="Zn-dependent exopeptidases"/>
    <property type="match status" value="1"/>
</dbReference>
<evidence type="ECO:0000256" key="6">
    <source>
        <dbReference type="ARBA" id="ARBA00022989"/>
    </source>
</evidence>
<keyword evidence="9" id="KW-0812">Transmembrane</keyword>
<feature type="domain" description="Peptidase M28" evidence="10">
    <location>
        <begin position="101"/>
        <end position="292"/>
    </location>
</feature>
<feature type="transmembrane region" description="Helical" evidence="9">
    <location>
        <begin position="359"/>
        <end position="384"/>
    </location>
</feature>
<feature type="transmembrane region" description="Helical" evidence="9">
    <location>
        <begin position="457"/>
        <end position="473"/>
    </location>
</feature>
<keyword evidence="12" id="KW-1185">Reference proteome</keyword>
<gene>
    <name evidence="11" type="ORF">JK629_04560</name>
</gene>
<name>A0ABX7DUQ6_9FLAO</name>
<proteinExistence type="inferred from homology"/>
<reference evidence="11 12" key="1">
    <citation type="submission" date="2021-01" db="EMBL/GenBank/DDBJ databases">
        <title>Aequorivita sp. strain KX20305, a bacterium isolated from the sediment collected at a cold seep field in South China Sea.</title>
        <authorList>
            <person name="Zhang H."/>
            <person name="Li C."/>
        </authorList>
    </citation>
    <scope>NUCLEOTIDE SEQUENCE [LARGE SCALE GENOMIC DNA]</scope>
    <source>
        <strain evidence="11 12">KX20305</strain>
    </source>
</reference>
<feature type="transmembrane region" description="Helical" evidence="9">
    <location>
        <begin position="535"/>
        <end position="554"/>
    </location>
</feature>
<comment type="similarity">
    <text evidence="3">Belongs to the peptidase M28 family.</text>
</comment>
<keyword evidence="6 9" id="KW-1133">Transmembrane helix</keyword>
<dbReference type="EMBL" id="CP068439">
    <property type="protein sequence ID" value="QQX77545.1"/>
    <property type="molecule type" value="Genomic_DNA"/>
</dbReference>
<evidence type="ECO:0000313" key="12">
    <source>
        <dbReference type="Proteomes" id="UP000629420"/>
    </source>
</evidence>
<evidence type="ECO:0000256" key="8">
    <source>
        <dbReference type="ARBA" id="ARBA00031512"/>
    </source>
</evidence>
<keyword evidence="7" id="KW-0325">Glycoprotein</keyword>
<dbReference type="Gene3D" id="3.40.630.10">
    <property type="entry name" value="Zn peptidases"/>
    <property type="match status" value="1"/>
</dbReference>
<evidence type="ECO:0000256" key="1">
    <source>
        <dbReference type="ARBA" id="ARBA00003273"/>
    </source>
</evidence>
<comment type="function">
    <text evidence="1">May be involved in vacuolar sorting and osmoregulation.</text>
</comment>
<evidence type="ECO:0000256" key="4">
    <source>
        <dbReference type="ARBA" id="ARBA00017435"/>
    </source>
</evidence>
<comment type="subcellular location">
    <subcellularLocation>
        <location evidence="2">Vacuole membrane</location>
        <topology evidence="2">Multi-pass membrane protein</topology>
    </subcellularLocation>
</comment>
<dbReference type="Proteomes" id="UP000629420">
    <property type="component" value="Chromosome"/>
</dbReference>
<feature type="transmembrane region" description="Helical" evidence="9">
    <location>
        <begin position="433"/>
        <end position="451"/>
    </location>
</feature>
<evidence type="ECO:0000256" key="5">
    <source>
        <dbReference type="ARBA" id="ARBA00022554"/>
    </source>
</evidence>
<dbReference type="PANTHER" id="PTHR12147:SF58">
    <property type="entry name" value="VACUOLAR MEMBRANE PROTEASE"/>
    <property type="match status" value="1"/>
</dbReference>
<feature type="transmembrane region" description="Helical" evidence="9">
    <location>
        <begin position="404"/>
        <end position="421"/>
    </location>
</feature>
<keyword evidence="9" id="KW-0472">Membrane</keyword>
<evidence type="ECO:0000259" key="10">
    <source>
        <dbReference type="Pfam" id="PF04389"/>
    </source>
</evidence>
<feature type="transmembrane region" description="Helical" evidence="9">
    <location>
        <begin position="327"/>
        <end position="347"/>
    </location>
</feature>
<dbReference type="PANTHER" id="PTHR12147">
    <property type="entry name" value="METALLOPEPTIDASE M28 FAMILY MEMBER"/>
    <property type="match status" value="1"/>
</dbReference>